<dbReference type="EMBL" id="QGHA01000007">
    <property type="protein sequence ID" value="PWK75835.1"/>
    <property type="molecule type" value="Genomic_DNA"/>
</dbReference>
<keyword evidence="2" id="KW-1185">Reference proteome</keyword>
<proteinExistence type="predicted"/>
<dbReference type="AlphaFoldDB" id="A0A316HBZ4"/>
<evidence type="ECO:0000313" key="2">
    <source>
        <dbReference type="Proteomes" id="UP000245678"/>
    </source>
</evidence>
<comment type="caution">
    <text evidence="1">The sequence shown here is derived from an EMBL/GenBank/DDBJ whole genome shotgun (WGS) entry which is preliminary data.</text>
</comment>
<evidence type="ECO:0000313" key="1">
    <source>
        <dbReference type="EMBL" id="PWK75835.1"/>
    </source>
</evidence>
<accession>A0A316HBZ4</accession>
<dbReference type="Proteomes" id="UP000245678">
    <property type="component" value="Unassembled WGS sequence"/>
</dbReference>
<gene>
    <name evidence="1" type="ORF">LX99_03566</name>
</gene>
<name>A0A316HBZ4_9SPHI</name>
<sequence>MLKPLFNRQQQKIKILRQNLWAVVVLCLAMIAISSCRNFNTAHTQQGIGPANLIRLINMNPADYTNELNKVYPGWQFEPGKNRWVNSRHNSALAIRENELRLMEPVEYAEAYPPYFENHNFNLISTGAPADTSKTGKEIFEDTDYIFTIQTNQKYVMISLGGR</sequence>
<reference evidence="1 2" key="1">
    <citation type="submission" date="2018-05" db="EMBL/GenBank/DDBJ databases">
        <title>Genomic Encyclopedia of Archaeal and Bacterial Type Strains, Phase II (KMG-II): from individual species to whole genera.</title>
        <authorList>
            <person name="Goeker M."/>
        </authorList>
    </citation>
    <scope>NUCLEOTIDE SEQUENCE [LARGE SCALE GENOMIC DNA]</scope>
    <source>
        <strain evidence="1 2">DSM 19975</strain>
    </source>
</reference>
<organism evidence="1 2">
    <name type="scientific">Mucilaginibacter oryzae</name>
    <dbReference type="NCBI Taxonomy" id="468058"/>
    <lineage>
        <taxon>Bacteria</taxon>
        <taxon>Pseudomonadati</taxon>
        <taxon>Bacteroidota</taxon>
        <taxon>Sphingobacteriia</taxon>
        <taxon>Sphingobacteriales</taxon>
        <taxon>Sphingobacteriaceae</taxon>
        <taxon>Mucilaginibacter</taxon>
    </lineage>
</organism>
<protein>
    <submittedName>
        <fullName evidence="1">Uncharacterized protein</fullName>
    </submittedName>
</protein>